<dbReference type="Gene3D" id="3.20.20.100">
    <property type="entry name" value="NADP-dependent oxidoreductase domain"/>
    <property type="match status" value="1"/>
</dbReference>
<dbReference type="PANTHER" id="PTHR43364">
    <property type="entry name" value="NADH-SPECIFIC METHYLGLYOXAL REDUCTASE-RELATED"/>
    <property type="match status" value="1"/>
</dbReference>
<name>A0A0C9U1Z2_SPHS4</name>
<sequence length="271" mass="30375">MSENSVEYCHLGNSGLCVSVPIPWVQEESKALPILKAAWDAGFNIFDTANIYSNDASEIIIGKFMITYKIRRDKLVIMAKCAGFASEDINQHPYLNTSYGDHRDTVNQGSLSRKAIFSSVEASLARLGTTYIDVLHPETPPEETERALHDLGVMGKVRYIGASTMITWQFVQLNHIADMQKDYSLLSREEERQMISYCNANGIGVISYYPLTSGDLARPLGTNTSRVAWINETPFAPKFSDADMQIIQRIEEIAKRHGWSMTTVALNWIAI</sequence>
<dbReference type="HOGENOM" id="CLU_023205_2_0_1"/>
<dbReference type="SUPFAM" id="SSF51430">
    <property type="entry name" value="NAD(P)-linked oxidoreductase"/>
    <property type="match status" value="1"/>
</dbReference>
<feature type="domain" description="NADP-dependent oxidoreductase" evidence="2">
    <location>
        <begin position="26"/>
        <end position="270"/>
    </location>
</feature>
<evidence type="ECO:0000313" key="4">
    <source>
        <dbReference type="Proteomes" id="UP000054279"/>
    </source>
</evidence>
<evidence type="ECO:0000259" key="2">
    <source>
        <dbReference type="Pfam" id="PF00248"/>
    </source>
</evidence>
<evidence type="ECO:0000256" key="1">
    <source>
        <dbReference type="ARBA" id="ARBA00022857"/>
    </source>
</evidence>
<evidence type="ECO:0000313" key="3">
    <source>
        <dbReference type="EMBL" id="KIJ23067.1"/>
    </source>
</evidence>
<dbReference type="InterPro" id="IPR050523">
    <property type="entry name" value="AKR_Detox_Biosynth"/>
</dbReference>
<dbReference type="Proteomes" id="UP000054279">
    <property type="component" value="Unassembled WGS sequence"/>
</dbReference>
<accession>A0A0C9U1Z2</accession>
<dbReference type="InterPro" id="IPR036812">
    <property type="entry name" value="NAD(P)_OxRdtase_dom_sf"/>
</dbReference>
<dbReference type="AlphaFoldDB" id="A0A0C9U1Z2"/>
<dbReference type="OrthoDB" id="2310150at2759"/>
<dbReference type="Pfam" id="PF00248">
    <property type="entry name" value="Aldo_ket_red"/>
    <property type="match status" value="1"/>
</dbReference>
<dbReference type="EMBL" id="KN837819">
    <property type="protein sequence ID" value="KIJ23067.1"/>
    <property type="molecule type" value="Genomic_DNA"/>
</dbReference>
<keyword evidence="1" id="KW-0521">NADP</keyword>
<keyword evidence="4" id="KW-1185">Reference proteome</keyword>
<reference evidence="3 4" key="1">
    <citation type="submission" date="2014-06" db="EMBL/GenBank/DDBJ databases">
        <title>Evolutionary Origins and Diversification of the Mycorrhizal Mutualists.</title>
        <authorList>
            <consortium name="DOE Joint Genome Institute"/>
            <consortium name="Mycorrhizal Genomics Consortium"/>
            <person name="Kohler A."/>
            <person name="Kuo A."/>
            <person name="Nagy L.G."/>
            <person name="Floudas D."/>
            <person name="Copeland A."/>
            <person name="Barry K.W."/>
            <person name="Cichocki N."/>
            <person name="Veneault-Fourrey C."/>
            <person name="LaButti K."/>
            <person name="Lindquist E.A."/>
            <person name="Lipzen A."/>
            <person name="Lundell T."/>
            <person name="Morin E."/>
            <person name="Murat C."/>
            <person name="Riley R."/>
            <person name="Ohm R."/>
            <person name="Sun H."/>
            <person name="Tunlid A."/>
            <person name="Henrissat B."/>
            <person name="Grigoriev I.V."/>
            <person name="Hibbett D.S."/>
            <person name="Martin F."/>
        </authorList>
    </citation>
    <scope>NUCLEOTIDE SEQUENCE [LARGE SCALE GENOMIC DNA]</scope>
    <source>
        <strain evidence="3 4">SS14</strain>
    </source>
</reference>
<protein>
    <recommendedName>
        <fullName evidence="2">NADP-dependent oxidoreductase domain-containing protein</fullName>
    </recommendedName>
</protein>
<gene>
    <name evidence="3" type="ORF">M422DRAFT_62446</name>
</gene>
<proteinExistence type="predicted"/>
<organism evidence="3 4">
    <name type="scientific">Sphaerobolus stellatus (strain SS14)</name>
    <dbReference type="NCBI Taxonomy" id="990650"/>
    <lineage>
        <taxon>Eukaryota</taxon>
        <taxon>Fungi</taxon>
        <taxon>Dikarya</taxon>
        <taxon>Basidiomycota</taxon>
        <taxon>Agaricomycotina</taxon>
        <taxon>Agaricomycetes</taxon>
        <taxon>Phallomycetidae</taxon>
        <taxon>Geastrales</taxon>
        <taxon>Sphaerobolaceae</taxon>
        <taxon>Sphaerobolus</taxon>
    </lineage>
</organism>
<dbReference type="InterPro" id="IPR023210">
    <property type="entry name" value="NADP_OxRdtase_dom"/>
</dbReference>
<dbReference type="PANTHER" id="PTHR43364:SF9">
    <property type="entry name" value="OXIDOREDUCTASE"/>
    <property type="match status" value="1"/>
</dbReference>